<keyword evidence="7" id="KW-0012">Acyltransferase</keyword>
<dbReference type="Pfam" id="PF00109">
    <property type="entry name" value="ketoacyl-synt"/>
    <property type="match status" value="1"/>
</dbReference>
<dbReference type="SMART" id="SM00827">
    <property type="entry name" value="PKS_AT"/>
    <property type="match status" value="1"/>
</dbReference>
<dbReference type="Gene3D" id="3.90.180.10">
    <property type="entry name" value="Medium-chain alcohol dehydrogenases, catalytic domain"/>
    <property type="match status" value="1"/>
</dbReference>
<dbReference type="Gene3D" id="3.40.47.10">
    <property type="match status" value="1"/>
</dbReference>
<evidence type="ECO:0000313" key="14">
    <source>
        <dbReference type="Proteomes" id="UP001396898"/>
    </source>
</evidence>
<dbReference type="Pfam" id="PF14765">
    <property type="entry name" value="PS-DH"/>
    <property type="match status" value="1"/>
</dbReference>
<name>A0ABR1SU35_9PEZI</name>
<feature type="domain" description="Ketosynthase family 3 (KS3)" evidence="11">
    <location>
        <begin position="2"/>
        <end position="433"/>
    </location>
</feature>
<dbReference type="InterPro" id="IPR014030">
    <property type="entry name" value="Ketoacyl_synth_N"/>
</dbReference>
<dbReference type="SUPFAM" id="SSF47336">
    <property type="entry name" value="ACP-like"/>
    <property type="match status" value="1"/>
</dbReference>
<dbReference type="SMART" id="SM00823">
    <property type="entry name" value="PKS_PP"/>
    <property type="match status" value="1"/>
</dbReference>
<feature type="active site" description="Proton donor; for dehydratase activity" evidence="8">
    <location>
        <position position="1216"/>
    </location>
</feature>
<dbReference type="Pfam" id="PF13602">
    <property type="entry name" value="ADH_zinc_N_2"/>
    <property type="match status" value="1"/>
</dbReference>
<evidence type="ECO:0000256" key="1">
    <source>
        <dbReference type="ARBA" id="ARBA00022450"/>
    </source>
</evidence>
<gene>
    <name evidence="13" type="ORF">PG991_001193</name>
</gene>
<sequence length="2683" mass="292735">MEEPIAIVGLDARMPGGETPEAFFDFLCSGRSARSAVPASRFNVDAYGPTASPSGSESAHIVSKYGHFLAGSVHAFDAPFFSITPAEAAGIDPQQRNMLETVYKALENAGIALHHAAGTRTGVYIGCSSADFRDIVLKDLDGSMRYAGTGTINSMLSNRVSWFYDFKGPSMTIDTACSSSLVALHQAVVALRAGEVSMAVVGGTNLILSPEMTMTFSAMGTLSPDGISYSFDHRVNGFSRGEGFAAVVLKRLPEALRDGNSEPKFPHVYFPHSRGDSELQHKPRRPFASAYPLDPGLASGLDQHDIQGLGYVTYQTRRGTWNDPIEAGAIADAFAIHRTDEEPLYVGAMKSNCGHLEGAAGLAAIVKTVLSMERGIIPGNAWFERPNPSISDSWHLAFPTESIPWPRTATGLRRASVNCFGLGGANAHVVLDDALHFLLDHGLVGKHCTVDTCEKRLYEPASPSYPTAPPRCPKLFVFTAHDQDGVSRMRQAYRRFLSTSDAHPSDASEQEFLRDLGFTLAERRTQFPWRTAVVANSISSLQESLDTQDPAGPVRADGSRRLALVFTGQGTQWPTMGLGLMAYPVFRQSLEKADAYLRSLGCRWSLICRPHQQCADSGKTPDELSKKRAMSRVDEAEFSQPLCTALQVALVDLVVSWNVRAEAVVGHSSGEIAAAYAAKAITAEDAWRVAYYRGKLVTKLVKAELQPRTGMAAVGLELGEALAAVRGLERDHFQHPGRLEVACFNSRTNHTMSGETDRINALVASLSDKQVFARKLQVDIGYHSQYLQPMADEYANWIGGLGTKSVTRDSSAPCFYSSTVGAAVDASPLRSAAYWVENLVSPVRFQQSVTALMTENRGMAECGQDPYPFTDILEIGPHSGLKGPIKQIAQDLGLCQALRYHSLMESGSNEVVSILGAAGSLFGRGLTIDIPLVHSAQGETGDPKMLIGLPSYPFNHAKEHWSESRLSKAFAHRKHGRHEVLGTPVAHSSPNRRMWHHWLRLADIAWLQDHRVGDAILFPAAGMLAMAVEAARQATGDDRAIKGFRLRHVSFHSALHIPTDGGAGVETYFYLHCPRQAALGGSKASSRGSKEFELWSVQPDDAWVEHCRGTILVEHRENATPVDGGLEEKKLADQCRSQIRHAIACCRTRIPSAMLYTAFAEGHLHFGDTFQTLSDVHMDDPLTPRTTMASLRPNLPPPSGGSGTRQGLVLHPTMIDGVLQAGLAPLLINKDARCLGKPCLPVCMEEIWISAVHTHQDTLMMPVRSDAAFHGRNEVRCTCVAVDKQTMEPQVLVNGLIMKSAAQLSSTVVPIENTLRHVAWNTDWKPDVTFLNRAELESAFRLGEGPSLETYTELDDCNSLSCLYVEGALLRISRNRSPPTTHVRTDSGVDLPLEMTPLGMTASPGAEAPCVPDHLDRYIQLMRQMVANRKQQNPCEVLESMETLEARLKERGTATGSLVMAVGKELAKVLNGTADPLEILFSNGLAEEFYQTGYGMERTSAQLVGYLDALAHKNPLMKILEVGAGTGGTAKPVLDRLGSRYGRYDFTDVSPWFLDRAKDRFAAMEQVEYRILDIEGDPSTQGFQVGTYDVLLASNVLHATRDIVATLRNCLALLKPGGKLLLTEGVRPSSMMTNFVFGLLPGWWKSEEGDRQAGPLLSAGAWERYIVQSGFAGLDAVFPDYADDAYHVSSVLVCSAPKSSQDVTPERDPIIVGDRPRENLIIVADPLSDFQDGLVSGLKAGLEATASGIISFTRVMSRTLEEFAREDLESIRDSTCLFLTELEAPILSDLSEGALLAFKHMARCKTWLWLTKAHEAESELVRGFATCVRLENPELNFTTVAFDEPSRCVPATLVDTCLRVLQGSRSEPTADSQDDTFCFTNGFLHIPRLVEASYLTEHIRDTSEPPEGTEKEFGIKTDDAIRLRIRDLGLLDTLQFEEDRCSSGPLHEYDVEVQTMASGVNFYDLSVMLGRIEEAPLGVEGAGFVTRTGPRVTRFRAGDRVFGFALDGAFQTRFRTQEGLLAQIPDPHSYAEAAAMPVVYSMAYACLFDIGGLGEYQRAGGLESRSSSQPSVLIHAAAGGVGQAAIQFAQREGAEIYATVGSVEKRDFLETTYGIPRDHILSSRDLTFRDGLLRMTNGRGVDVILNSLSGDALRATWDCIAPFGRFAEMGLVDIKAQASLPMGSFVRNVRFEAVELHYMAQHAPRRLEDVFQRAVRAVLEQDGGLVRSTPIVPYPFSDVQTAMRRMQSGKHIGKLVLEPRKDHMVPFLCNSPSGIRRRFDGNVTYVVAGGLGGLGRAVVRWMVERGARFLLLLSRRGLPETDVHSMFGGLEGRYERIVAPACDLTNLDMVRRVVRDAAVSMPPIKGCFHGAMVLKDNVFGDMTVDEWQASVRVKVQRTKALWKVLLENGATPGTPPLAFFIILSSTVSVLGNANQSNYAAGNAFQDAFARQLASQGHPAVSVNVPVLSDVGFVAERPELMHHLRSAGWPCMSSRDLLAALEYYCFHQNHSPGGPGLTRQDRVRRAQVAPRLWLPRPSQASGQTASSWDKNPLLQPLKLWQHAEGGASRPGDDALENSAARTGSAKDRLASANTLKEAQEVVLEAFLSKLSRILSVGEAELSPARPLHAYGVDSLVAVELRSWFAKEVAADLTVSDMTSQSCIRQVAELAAARSASFSVSGRGS</sequence>
<dbReference type="InterPro" id="IPR013154">
    <property type="entry name" value="ADH-like_N"/>
</dbReference>
<dbReference type="SUPFAM" id="SSF50129">
    <property type="entry name" value="GroES-like"/>
    <property type="match status" value="1"/>
</dbReference>
<protein>
    <recommendedName>
        <fullName evidence="15">Carrier domain-containing protein</fullName>
    </recommendedName>
</protein>
<dbReference type="Pfam" id="PF08242">
    <property type="entry name" value="Methyltransf_12"/>
    <property type="match status" value="1"/>
</dbReference>
<dbReference type="PANTHER" id="PTHR43775">
    <property type="entry name" value="FATTY ACID SYNTHASE"/>
    <property type="match status" value="1"/>
</dbReference>
<dbReference type="SMART" id="SM00829">
    <property type="entry name" value="PKS_ER"/>
    <property type="match status" value="1"/>
</dbReference>
<dbReference type="PROSITE" id="PS50075">
    <property type="entry name" value="CARRIER"/>
    <property type="match status" value="1"/>
</dbReference>
<dbReference type="InterPro" id="IPR056501">
    <property type="entry name" value="NAD-bd_HRPKS_sdrA"/>
</dbReference>
<dbReference type="Gene3D" id="3.30.70.3290">
    <property type="match status" value="1"/>
</dbReference>
<keyword evidence="3" id="KW-0808">Transferase</keyword>
<evidence type="ECO:0000256" key="7">
    <source>
        <dbReference type="ARBA" id="ARBA00023315"/>
    </source>
</evidence>
<dbReference type="Pfam" id="PF23297">
    <property type="entry name" value="ACP_SdgA_C"/>
    <property type="match status" value="1"/>
</dbReference>
<evidence type="ECO:0000256" key="8">
    <source>
        <dbReference type="PROSITE-ProRule" id="PRU01363"/>
    </source>
</evidence>
<dbReference type="SUPFAM" id="SSF51735">
    <property type="entry name" value="NAD(P)-binding Rossmann-fold domains"/>
    <property type="match status" value="2"/>
</dbReference>
<dbReference type="InterPro" id="IPR014043">
    <property type="entry name" value="Acyl_transferase_dom"/>
</dbReference>
<dbReference type="InterPro" id="IPR013217">
    <property type="entry name" value="Methyltransf_12"/>
</dbReference>
<evidence type="ECO:0008006" key="15">
    <source>
        <dbReference type="Google" id="ProtNLM"/>
    </source>
</evidence>
<feature type="region of interest" description="Disordered" evidence="9">
    <location>
        <begin position="2528"/>
        <end position="2547"/>
    </location>
</feature>
<dbReference type="InterPro" id="IPR029063">
    <property type="entry name" value="SAM-dependent_MTases_sf"/>
</dbReference>
<feature type="region of interest" description="C-terminal hotdog fold" evidence="8">
    <location>
        <begin position="1144"/>
        <end position="1307"/>
    </location>
</feature>
<dbReference type="InterPro" id="IPR057326">
    <property type="entry name" value="KR_dom"/>
</dbReference>
<keyword evidence="2" id="KW-0597">Phosphoprotein</keyword>
<dbReference type="InterPro" id="IPR011032">
    <property type="entry name" value="GroES-like_sf"/>
</dbReference>
<accession>A0ABR1SU35</accession>
<dbReference type="InterPro" id="IPR050091">
    <property type="entry name" value="PKS_NRPS_Biosynth_Enz"/>
</dbReference>
<dbReference type="PROSITE" id="PS00012">
    <property type="entry name" value="PHOSPHOPANTETHEINE"/>
    <property type="match status" value="1"/>
</dbReference>
<dbReference type="InterPro" id="IPR036291">
    <property type="entry name" value="NAD(P)-bd_dom_sf"/>
</dbReference>
<evidence type="ECO:0000256" key="4">
    <source>
        <dbReference type="ARBA" id="ARBA00022857"/>
    </source>
</evidence>
<reference evidence="13 14" key="1">
    <citation type="submission" date="2023-01" db="EMBL/GenBank/DDBJ databases">
        <title>Analysis of 21 Apiospora genomes using comparative genomics revels a genus with tremendous synthesis potential of carbohydrate active enzymes and secondary metabolites.</title>
        <authorList>
            <person name="Sorensen T."/>
        </authorList>
    </citation>
    <scope>NUCLEOTIDE SEQUENCE [LARGE SCALE GENOMIC DNA]</scope>
    <source>
        <strain evidence="13 14">CBS 20057</strain>
    </source>
</reference>
<dbReference type="InterPro" id="IPR020843">
    <property type="entry name" value="ER"/>
</dbReference>
<dbReference type="InterPro" id="IPR013968">
    <property type="entry name" value="PKS_KR"/>
</dbReference>
<dbReference type="Gene3D" id="1.10.1200.10">
    <property type="entry name" value="ACP-like"/>
    <property type="match status" value="1"/>
</dbReference>
<evidence type="ECO:0000256" key="3">
    <source>
        <dbReference type="ARBA" id="ARBA00022679"/>
    </source>
</evidence>
<dbReference type="InterPro" id="IPR009081">
    <property type="entry name" value="PP-bd_ACP"/>
</dbReference>
<dbReference type="SUPFAM" id="SSF53901">
    <property type="entry name" value="Thiolase-like"/>
    <property type="match status" value="2"/>
</dbReference>
<feature type="domain" description="PKS/mFAS DH" evidence="12">
    <location>
        <begin position="978"/>
        <end position="1307"/>
    </location>
</feature>
<dbReference type="InterPro" id="IPR042104">
    <property type="entry name" value="PKS_dehydratase_sf"/>
</dbReference>
<dbReference type="InterPro" id="IPR020807">
    <property type="entry name" value="PKS_DH"/>
</dbReference>
<dbReference type="Pfam" id="PF08240">
    <property type="entry name" value="ADH_N"/>
    <property type="match status" value="1"/>
</dbReference>
<feature type="domain" description="Carrier" evidence="10">
    <location>
        <begin position="2596"/>
        <end position="2673"/>
    </location>
</feature>
<dbReference type="InterPro" id="IPR032821">
    <property type="entry name" value="PKS_assoc"/>
</dbReference>
<organism evidence="13 14">
    <name type="scientific">Apiospora marii</name>
    <dbReference type="NCBI Taxonomy" id="335849"/>
    <lineage>
        <taxon>Eukaryota</taxon>
        <taxon>Fungi</taxon>
        <taxon>Dikarya</taxon>
        <taxon>Ascomycota</taxon>
        <taxon>Pezizomycotina</taxon>
        <taxon>Sordariomycetes</taxon>
        <taxon>Xylariomycetidae</taxon>
        <taxon>Amphisphaeriales</taxon>
        <taxon>Apiosporaceae</taxon>
        <taxon>Apiospora</taxon>
    </lineage>
</organism>
<dbReference type="SMART" id="SM00822">
    <property type="entry name" value="PKS_KR"/>
    <property type="match status" value="1"/>
</dbReference>
<dbReference type="InterPro" id="IPR016036">
    <property type="entry name" value="Malonyl_transacylase_ACP-bd"/>
</dbReference>
<feature type="compositionally biased region" description="Polar residues" evidence="9">
    <location>
        <begin position="2537"/>
        <end position="2547"/>
    </location>
</feature>
<dbReference type="Pfam" id="PF23114">
    <property type="entry name" value="NAD-bd_HRPKS_sdrA"/>
    <property type="match status" value="1"/>
</dbReference>
<dbReference type="InterPro" id="IPR049900">
    <property type="entry name" value="PKS_mFAS_DH"/>
</dbReference>
<evidence type="ECO:0000259" key="11">
    <source>
        <dbReference type="PROSITE" id="PS52004"/>
    </source>
</evidence>
<keyword evidence="4" id="KW-0521">NADP</keyword>
<dbReference type="InterPro" id="IPR016035">
    <property type="entry name" value="Acyl_Trfase/lysoPLipase"/>
</dbReference>
<dbReference type="PANTHER" id="PTHR43775:SF29">
    <property type="entry name" value="ASPERFURANONE POLYKETIDE SYNTHASE AFOG-RELATED"/>
    <property type="match status" value="1"/>
</dbReference>
<proteinExistence type="predicted"/>
<dbReference type="EMBL" id="JAQQWI010000002">
    <property type="protein sequence ID" value="KAK8037847.1"/>
    <property type="molecule type" value="Genomic_DNA"/>
</dbReference>
<dbReference type="InterPro" id="IPR014031">
    <property type="entry name" value="Ketoacyl_synth_C"/>
</dbReference>
<dbReference type="InterPro" id="IPR006162">
    <property type="entry name" value="Ppantetheine_attach_site"/>
</dbReference>
<dbReference type="CDD" id="cd00833">
    <property type="entry name" value="PKS"/>
    <property type="match status" value="1"/>
</dbReference>
<dbReference type="Pfam" id="PF00698">
    <property type="entry name" value="Acyl_transf_1"/>
    <property type="match status" value="1"/>
</dbReference>
<evidence type="ECO:0000259" key="10">
    <source>
        <dbReference type="PROSITE" id="PS50075"/>
    </source>
</evidence>
<dbReference type="SUPFAM" id="SSF52151">
    <property type="entry name" value="FabD/lysophospholipase-like"/>
    <property type="match status" value="1"/>
</dbReference>
<dbReference type="InterPro" id="IPR016039">
    <property type="entry name" value="Thiolase-like"/>
</dbReference>
<dbReference type="Pfam" id="PF16197">
    <property type="entry name" value="KAsynt_C_assoc"/>
    <property type="match status" value="1"/>
</dbReference>
<keyword evidence="6" id="KW-0511">Multifunctional enzyme</keyword>
<dbReference type="PROSITE" id="PS52004">
    <property type="entry name" value="KS3_2"/>
    <property type="match status" value="1"/>
</dbReference>
<dbReference type="InterPro" id="IPR049551">
    <property type="entry name" value="PKS_DH_C"/>
</dbReference>
<dbReference type="Pfam" id="PF21089">
    <property type="entry name" value="PKS_DH_N"/>
    <property type="match status" value="1"/>
</dbReference>
<evidence type="ECO:0000256" key="2">
    <source>
        <dbReference type="ARBA" id="ARBA00022553"/>
    </source>
</evidence>
<evidence type="ECO:0000256" key="6">
    <source>
        <dbReference type="ARBA" id="ARBA00023268"/>
    </source>
</evidence>
<keyword evidence="5" id="KW-0560">Oxidoreductase</keyword>
<dbReference type="InterPro" id="IPR020841">
    <property type="entry name" value="PKS_Beta-ketoAc_synthase_dom"/>
</dbReference>
<feature type="region of interest" description="N-terminal hotdog fold" evidence="8">
    <location>
        <begin position="978"/>
        <end position="1118"/>
    </location>
</feature>
<dbReference type="InterPro" id="IPR020806">
    <property type="entry name" value="PKS_PP-bd"/>
</dbReference>
<keyword evidence="1" id="KW-0596">Phosphopantetheine</keyword>
<keyword evidence="14" id="KW-1185">Reference proteome</keyword>
<comment type="caution">
    <text evidence="13">The sequence shown here is derived from an EMBL/GenBank/DDBJ whole genome shotgun (WGS) entry which is preliminary data.</text>
</comment>
<dbReference type="SMART" id="SM00826">
    <property type="entry name" value="PKS_DH"/>
    <property type="match status" value="1"/>
</dbReference>
<dbReference type="Gene3D" id="3.40.50.720">
    <property type="entry name" value="NAD(P)-binding Rossmann-like Domain"/>
    <property type="match status" value="1"/>
</dbReference>
<evidence type="ECO:0000313" key="13">
    <source>
        <dbReference type="EMBL" id="KAK8037847.1"/>
    </source>
</evidence>
<dbReference type="SUPFAM" id="SSF53335">
    <property type="entry name" value="S-adenosyl-L-methionine-dependent methyltransferases"/>
    <property type="match status" value="1"/>
</dbReference>
<dbReference type="InterPro" id="IPR036736">
    <property type="entry name" value="ACP-like_sf"/>
</dbReference>
<dbReference type="SMART" id="SM00825">
    <property type="entry name" value="PKS_KS"/>
    <property type="match status" value="1"/>
</dbReference>
<dbReference type="CDD" id="cd05195">
    <property type="entry name" value="enoyl_red"/>
    <property type="match status" value="1"/>
</dbReference>
<evidence type="ECO:0000259" key="12">
    <source>
        <dbReference type="PROSITE" id="PS52019"/>
    </source>
</evidence>
<dbReference type="Proteomes" id="UP001396898">
    <property type="component" value="Unassembled WGS sequence"/>
</dbReference>
<evidence type="ECO:0000256" key="5">
    <source>
        <dbReference type="ARBA" id="ARBA00023002"/>
    </source>
</evidence>
<dbReference type="Gene3D" id="3.40.50.150">
    <property type="entry name" value="Vaccinia Virus protein VP39"/>
    <property type="match status" value="1"/>
</dbReference>
<dbReference type="Gene3D" id="3.10.129.110">
    <property type="entry name" value="Polyketide synthase dehydratase"/>
    <property type="match status" value="1"/>
</dbReference>
<dbReference type="InterPro" id="IPR049552">
    <property type="entry name" value="PKS_DH_N"/>
</dbReference>
<dbReference type="InterPro" id="IPR018201">
    <property type="entry name" value="Ketoacyl_synth_AS"/>
</dbReference>
<dbReference type="InterPro" id="IPR001227">
    <property type="entry name" value="Ac_transferase_dom_sf"/>
</dbReference>
<feature type="active site" description="Proton acceptor; for dehydratase activity" evidence="8">
    <location>
        <position position="1010"/>
    </location>
</feature>
<dbReference type="Gene3D" id="3.40.366.10">
    <property type="entry name" value="Malonyl-Coenzyme A Acyl Carrier Protein, domain 2"/>
    <property type="match status" value="1"/>
</dbReference>
<dbReference type="SUPFAM" id="SSF55048">
    <property type="entry name" value="Probable ACP-binding domain of malonyl-CoA ACP transacylase"/>
    <property type="match status" value="1"/>
</dbReference>
<dbReference type="Pfam" id="PF08659">
    <property type="entry name" value="KR"/>
    <property type="match status" value="1"/>
</dbReference>
<evidence type="ECO:0000256" key="9">
    <source>
        <dbReference type="SAM" id="MobiDB-lite"/>
    </source>
</evidence>
<dbReference type="Pfam" id="PF02801">
    <property type="entry name" value="Ketoacyl-synt_C"/>
    <property type="match status" value="1"/>
</dbReference>
<dbReference type="PROSITE" id="PS00606">
    <property type="entry name" value="KS3_1"/>
    <property type="match status" value="1"/>
</dbReference>
<dbReference type="PROSITE" id="PS52019">
    <property type="entry name" value="PKS_MFAS_DH"/>
    <property type="match status" value="1"/>
</dbReference>